<evidence type="ECO:0000313" key="1">
    <source>
        <dbReference type="EMBL" id="KAH0543758.1"/>
    </source>
</evidence>
<dbReference type="EMBL" id="JAGHQL010000027">
    <property type="protein sequence ID" value="KAH0543758.1"/>
    <property type="molecule type" value="Genomic_DNA"/>
</dbReference>
<evidence type="ECO:0000313" key="2">
    <source>
        <dbReference type="Proteomes" id="UP000698800"/>
    </source>
</evidence>
<reference evidence="1" key="1">
    <citation type="submission" date="2021-03" db="EMBL/GenBank/DDBJ databases">
        <title>Comparative genomics and phylogenomic investigation of the class Geoglossomycetes provide insights into ecological specialization and systematics.</title>
        <authorList>
            <person name="Melie T."/>
            <person name="Pirro S."/>
            <person name="Miller A.N."/>
            <person name="Quandt A."/>
        </authorList>
    </citation>
    <scope>NUCLEOTIDE SEQUENCE</scope>
    <source>
        <strain evidence="1">GBOQ0MN5Z8</strain>
    </source>
</reference>
<proteinExistence type="predicted"/>
<dbReference type="AlphaFoldDB" id="A0A9P8I5Q8"/>
<name>A0A9P8I5Q8_9PEZI</name>
<organism evidence="1 2">
    <name type="scientific">Glutinoglossum americanum</name>
    <dbReference type="NCBI Taxonomy" id="1670608"/>
    <lineage>
        <taxon>Eukaryota</taxon>
        <taxon>Fungi</taxon>
        <taxon>Dikarya</taxon>
        <taxon>Ascomycota</taxon>
        <taxon>Pezizomycotina</taxon>
        <taxon>Geoglossomycetes</taxon>
        <taxon>Geoglossales</taxon>
        <taxon>Geoglossaceae</taxon>
        <taxon>Glutinoglossum</taxon>
    </lineage>
</organism>
<gene>
    <name evidence="1" type="ORF">FGG08_001940</name>
</gene>
<comment type="caution">
    <text evidence="1">The sequence shown here is derived from an EMBL/GenBank/DDBJ whole genome shotgun (WGS) entry which is preliminary data.</text>
</comment>
<dbReference type="Proteomes" id="UP000698800">
    <property type="component" value="Unassembled WGS sequence"/>
</dbReference>
<sequence length="613" mass="69290">MWLISRERAGSADVPFKVTLSEIAEKLDLQEAAIERLLPWGDSGWLLAEDKTIITRIGYQALCKALFSQADEEPIVTTSFVKYNGITESIFRRLVEEINASLSSNEAEVVQGYLLTFWGQHDELVYNKRYRKWLEEEVATIMKAADRPKTIIGSTFQGNPPKDFLEYVANNLCEMNFNGIDGHVSRNCDGEIEFFPRKYFLTQRGELLQDLRNGKVPFLRYSDLTELDPEITDAGRLVDGQLEGYVIALKKGVLSKAYLEDLASLMKSNLEAQGWACVSTSEAELIAEDINPFLDLIRERVRDLHGDSEIAHILPRPDYLFLADWVQRCHENIEHEARNLAQEHWNKGHELKLPWPLVCEAVGKIYPDLDIEVVWGILEQRRAKVEAVFLGHMQRLQEEVTLQFSQAWKEKVLARLSNYRIGVEGLGDSKLRSELYSTLLDYTLKGLVPEFLQKCRSKNLIKGRSLERIIEKFQQALAGVDAGVGGPSDQFASVMGAIDAFTRAIKAEALTDTELEERKAAQLREMATNMKRVEDGPRLFLTLVLVIHAAHKPGIIYGTGKYAPRLLKQLAGNIQAEKYEWIQRMKEAAKSGRMTPEEKAGIRAMALVACGGS</sequence>
<keyword evidence="2" id="KW-1185">Reference proteome</keyword>
<protein>
    <submittedName>
        <fullName evidence="1">Uncharacterized protein</fullName>
    </submittedName>
</protein>
<accession>A0A9P8I5Q8</accession>
<dbReference type="OrthoDB" id="3935714at2759"/>